<dbReference type="Gene3D" id="3.90.79.10">
    <property type="entry name" value="Nucleoside Triphosphate Pyrophosphohydrolase"/>
    <property type="match status" value="1"/>
</dbReference>
<proteinExistence type="predicted"/>
<dbReference type="EMBL" id="BMMZ01000018">
    <property type="protein sequence ID" value="GGL82173.1"/>
    <property type="molecule type" value="Genomic_DNA"/>
</dbReference>
<dbReference type="PROSITE" id="PS00893">
    <property type="entry name" value="NUDIX_BOX"/>
    <property type="match status" value="1"/>
</dbReference>
<sequence>MTEPSRRISYDTARTRAADNGWREKVLAYVTRRPDELLVFAHTEEYPDAGIQVPAGGVEPGEDPGQAVIRETYEESGLRLSAPVYLGSFEWLTETPTRIRHFYWLQAPTGTPDRWEHRVSAGELDEGMIFKYTFAPRSGPGLITDYGFDSALDDLDRLLRG</sequence>
<evidence type="ECO:0000259" key="2">
    <source>
        <dbReference type="PROSITE" id="PS51462"/>
    </source>
</evidence>
<evidence type="ECO:0000313" key="3">
    <source>
        <dbReference type="EMBL" id="GGL82173.1"/>
    </source>
</evidence>
<protein>
    <recommendedName>
        <fullName evidence="2">Nudix hydrolase domain-containing protein</fullName>
    </recommendedName>
</protein>
<feature type="domain" description="Nudix hydrolase" evidence="2">
    <location>
        <begin position="21"/>
        <end position="156"/>
    </location>
</feature>
<dbReference type="SUPFAM" id="SSF55811">
    <property type="entry name" value="Nudix"/>
    <property type="match status" value="1"/>
</dbReference>
<organism evidence="3 4">
    <name type="scientific">Microlunatus endophyticus</name>
    <dbReference type="NCBI Taxonomy" id="1716077"/>
    <lineage>
        <taxon>Bacteria</taxon>
        <taxon>Bacillati</taxon>
        <taxon>Actinomycetota</taxon>
        <taxon>Actinomycetes</taxon>
        <taxon>Propionibacteriales</taxon>
        <taxon>Propionibacteriaceae</taxon>
        <taxon>Microlunatus</taxon>
    </lineage>
</organism>
<dbReference type="InterPro" id="IPR015797">
    <property type="entry name" value="NUDIX_hydrolase-like_dom_sf"/>
</dbReference>
<keyword evidence="4" id="KW-1185">Reference proteome</keyword>
<evidence type="ECO:0000256" key="1">
    <source>
        <dbReference type="ARBA" id="ARBA00022801"/>
    </source>
</evidence>
<dbReference type="CDD" id="cd04663">
    <property type="entry name" value="NUDIX_Hydrolase"/>
    <property type="match status" value="1"/>
</dbReference>
<dbReference type="InterPro" id="IPR000086">
    <property type="entry name" value="NUDIX_hydrolase_dom"/>
</dbReference>
<dbReference type="PROSITE" id="PS51462">
    <property type="entry name" value="NUDIX"/>
    <property type="match status" value="1"/>
</dbReference>
<gene>
    <name evidence="3" type="ORF">GCM10011575_45510</name>
</gene>
<accession>A0A917SJC1</accession>
<reference evidence="3" key="1">
    <citation type="journal article" date="2014" name="Int. J. Syst. Evol. Microbiol.">
        <title>Complete genome sequence of Corynebacterium casei LMG S-19264T (=DSM 44701T), isolated from a smear-ripened cheese.</title>
        <authorList>
            <consortium name="US DOE Joint Genome Institute (JGI-PGF)"/>
            <person name="Walter F."/>
            <person name="Albersmeier A."/>
            <person name="Kalinowski J."/>
            <person name="Ruckert C."/>
        </authorList>
    </citation>
    <scope>NUCLEOTIDE SEQUENCE</scope>
    <source>
        <strain evidence="3">CGMCC 4.7306</strain>
    </source>
</reference>
<dbReference type="RefSeq" id="WP_188898182.1">
    <property type="nucleotide sequence ID" value="NZ_BMMZ01000018.1"/>
</dbReference>
<dbReference type="InterPro" id="IPR020084">
    <property type="entry name" value="NUDIX_hydrolase_CS"/>
</dbReference>
<comment type="caution">
    <text evidence="3">The sequence shown here is derived from an EMBL/GenBank/DDBJ whole genome shotgun (WGS) entry which is preliminary data.</text>
</comment>
<evidence type="ECO:0000313" key="4">
    <source>
        <dbReference type="Proteomes" id="UP000613840"/>
    </source>
</evidence>
<dbReference type="Proteomes" id="UP000613840">
    <property type="component" value="Unassembled WGS sequence"/>
</dbReference>
<dbReference type="Pfam" id="PF00293">
    <property type="entry name" value="NUDIX"/>
    <property type="match status" value="1"/>
</dbReference>
<dbReference type="GO" id="GO:0016787">
    <property type="term" value="F:hydrolase activity"/>
    <property type="evidence" value="ECO:0007669"/>
    <property type="project" value="UniProtKB-KW"/>
</dbReference>
<name>A0A917SJC1_9ACTN</name>
<keyword evidence="1" id="KW-0378">Hydrolase</keyword>
<reference evidence="3" key="2">
    <citation type="submission" date="2020-09" db="EMBL/GenBank/DDBJ databases">
        <authorList>
            <person name="Sun Q."/>
            <person name="Zhou Y."/>
        </authorList>
    </citation>
    <scope>NUCLEOTIDE SEQUENCE</scope>
    <source>
        <strain evidence="3">CGMCC 4.7306</strain>
    </source>
</reference>
<dbReference type="AlphaFoldDB" id="A0A917SJC1"/>